<evidence type="ECO:0000259" key="2">
    <source>
        <dbReference type="Pfam" id="PF00535"/>
    </source>
</evidence>
<dbReference type="Pfam" id="PF00535">
    <property type="entry name" value="Glycos_transf_2"/>
    <property type="match status" value="1"/>
</dbReference>
<accession>A0A517PUD2</accession>
<dbReference type="InterPro" id="IPR001173">
    <property type="entry name" value="Glyco_trans_2-like"/>
</dbReference>
<protein>
    <submittedName>
        <fullName evidence="3">N-acetylglucosaminyl-diphospho-decaprenol L-rhamnosyltransferase</fullName>
        <ecNumber evidence="3">2.4.1.289</ecNumber>
    </submittedName>
</protein>
<dbReference type="AlphaFoldDB" id="A0A517PUD2"/>
<dbReference type="SUPFAM" id="SSF53448">
    <property type="entry name" value="Nucleotide-diphospho-sugar transferases"/>
    <property type="match status" value="1"/>
</dbReference>
<name>A0A517PUD2_9PLAN</name>
<keyword evidence="1" id="KW-0812">Transmembrane</keyword>
<evidence type="ECO:0000313" key="4">
    <source>
        <dbReference type="Proteomes" id="UP000320421"/>
    </source>
</evidence>
<evidence type="ECO:0000313" key="3">
    <source>
        <dbReference type="EMBL" id="QDT22986.1"/>
    </source>
</evidence>
<proteinExistence type="predicted"/>
<dbReference type="InterPro" id="IPR029044">
    <property type="entry name" value="Nucleotide-diphossugar_trans"/>
</dbReference>
<dbReference type="PANTHER" id="PTHR43179:SF7">
    <property type="entry name" value="RHAMNOSYLTRANSFERASE WBBL"/>
    <property type="match status" value="1"/>
</dbReference>
<dbReference type="Gene3D" id="3.90.550.10">
    <property type="entry name" value="Spore Coat Polysaccharide Biosynthesis Protein SpsA, Chain A"/>
    <property type="match status" value="1"/>
</dbReference>
<keyword evidence="3" id="KW-0808">Transferase</keyword>
<evidence type="ECO:0000256" key="1">
    <source>
        <dbReference type="SAM" id="Phobius"/>
    </source>
</evidence>
<keyword evidence="3" id="KW-0328">Glycosyltransferase</keyword>
<feature type="domain" description="Glycosyltransferase 2-like" evidence="2">
    <location>
        <begin position="17"/>
        <end position="170"/>
    </location>
</feature>
<keyword evidence="1" id="KW-1133">Transmembrane helix</keyword>
<gene>
    <name evidence="3" type="primary">wbbL</name>
    <name evidence="3" type="ORF">HG66A1_47970</name>
</gene>
<keyword evidence="1" id="KW-0472">Membrane</keyword>
<reference evidence="3 4" key="1">
    <citation type="submission" date="2019-02" db="EMBL/GenBank/DDBJ databases">
        <title>Deep-cultivation of Planctomycetes and their phenomic and genomic characterization uncovers novel biology.</title>
        <authorList>
            <person name="Wiegand S."/>
            <person name="Jogler M."/>
            <person name="Boedeker C."/>
            <person name="Pinto D."/>
            <person name="Vollmers J."/>
            <person name="Rivas-Marin E."/>
            <person name="Kohn T."/>
            <person name="Peeters S.H."/>
            <person name="Heuer A."/>
            <person name="Rast P."/>
            <person name="Oberbeckmann S."/>
            <person name="Bunk B."/>
            <person name="Jeske O."/>
            <person name="Meyerdierks A."/>
            <person name="Storesund J.E."/>
            <person name="Kallscheuer N."/>
            <person name="Luecker S."/>
            <person name="Lage O.M."/>
            <person name="Pohl T."/>
            <person name="Merkel B.J."/>
            <person name="Hornburger P."/>
            <person name="Mueller R.-W."/>
            <person name="Bruemmer F."/>
            <person name="Labrenz M."/>
            <person name="Spormann A.M."/>
            <person name="Op den Camp H."/>
            <person name="Overmann J."/>
            <person name="Amann R."/>
            <person name="Jetten M.S.M."/>
            <person name="Mascher T."/>
            <person name="Medema M.H."/>
            <person name="Devos D.P."/>
            <person name="Kaster A.-K."/>
            <person name="Ovreas L."/>
            <person name="Rohde M."/>
            <person name="Galperin M.Y."/>
            <person name="Jogler C."/>
        </authorList>
    </citation>
    <scope>NUCLEOTIDE SEQUENCE [LARGE SCALE GENOMIC DNA]</scope>
    <source>
        <strain evidence="3 4">HG66A1</strain>
    </source>
</reference>
<dbReference type="PANTHER" id="PTHR43179">
    <property type="entry name" value="RHAMNOSYLTRANSFERASE WBBL"/>
    <property type="match status" value="1"/>
</dbReference>
<dbReference type="EC" id="2.4.1.289" evidence="3"/>
<dbReference type="OrthoDB" id="9771846at2"/>
<organism evidence="3 4">
    <name type="scientific">Gimesia chilikensis</name>
    <dbReference type="NCBI Taxonomy" id="2605989"/>
    <lineage>
        <taxon>Bacteria</taxon>
        <taxon>Pseudomonadati</taxon>
        <taxon>Planctomycetota</taxon>
        <taxon>Planctomycetia</taxon>
        <taxon>Planctomycetales</taxon>
        <taxon>Planctomycetaceae</taxon>
        <taxon>Gimesia</taxon>
    </lineage>
</organism>
<feature type="transmembrane region" description="Helical" evidence="1">
    <location>
        <begin position="278"/>
        <end position="298"/>
    </location>
</feature>
<dbReference type="EMBL" id="CP036266">
    <property type="protein sequence ID" value="QDT22986.1"/>
    <property type="molecule type" value="Genomic_DNA"/>
</dbReference>
<sequence length="334" mass="38210">MRSSVEWENIVNSCQISVIIVNYNAGEKLLKCVQSLVDCNLQLEIIVVDNNSSDTSISDVSNEFRHFRHIQLIQNQENLGFATACNIGARAAGGEYLLFLNPDCEIDQSAITKLIRCFEETPQTGMAGGRILNSDGSEQVGCRRLIPTPWRALLRVCHLSFLARVFPRYFENFNLNQQEVPDGPVEVEAISGACMLVSRESFADVGGMDEEYFLHCEDLDWCMSFRNRGWKIMFVPDARLAHFQGTCSKSRPIFVEWHKHHGMVRFYRKHFTGQYPAVLMWLVMASVWLRFSLLCCYYSCRKLLSREKTASVESEVQFQEGRSPDEYVQQKIAG</sequence>
<keyword evidence="4" id="KW-1185">Reference proteome</keyword>
<dbReference type="CDD" id="cd04186">
    <property type="entry name" value="GT_2_like_c"/>
    <property type="match status" value="1"/>
</dbReference>
<dbReference type="Proteomes" id="UP000320421">
    <property type="component" value="Chromosome"/>
</dbReference>
<dbReference type="GO" id="GO:0102096">
    <property type="term" value="F:decaprenyl-N-acetyl-alpha-D-glucosaminyl-pyrophosphate:dTDP-alpha-L-rhamnose rhamnosyltransferase activity"/>
    <property type="evidence" value="ECO:0007669"/>
    <property type="project" value="UniProtKB-EC"/>
</dbReference>